<reference evidence="3" key="1">
    <citation type="journal article" date="2023" name="Front. Microbiol.">
        <title>Genome analysis of Candidatus Aschnera chinzeii, the bacterial endosymbiont of the blood-sucking bat fly Penicillidia jenynsii (Insecta: Diptera: Nycteribiidae).</title>
        <authorList>
            <person name="Koga R."/>
            <person name="Moriyama M."/>
            <person name="Nozaki T."/>
            <person name="Fukatsu T."/>
        </authorList>
    </citation>
    <scope>NUCLEOTIDE SEQUENCE</scope>
    <source>
        <strain evidence="3">Kw-01</strain>
    </source>
</reference>
<comment type="similarity">
    <text evidence="1">Belongs to the RutC family.</text>
</comment>
<dbReference type="CDD" id="cd00448">
    <property type="entry name" value="YjgF_YER057c_UK114_family"/>
    <property type="match status" value="1"/>
</dbReference>
<gene>
    <name evidence="3" type="ORF">ACHINZ_2340</name>
</gene>
<organism evidence="3">
    <name type="scientific">Candidatus Aschnera chinzeii</name>
    <dbReference type="NCBI Taxonomy" id="1485666"/>
    <lineage>
        <taxon>Bacteria</taxon>
        <taxon>Pseudomonadati</taxon>
        <taxon>Pseudomonadota</taxon>
        <taxon>Gammaproteobacteria</taxon>
        <taxon>Enterobacterales</taxon>
        <taxon>Enterobacteriaceae</taxon>
        <taxon>Candidatus Aschnera</taxon>
    </lineage>
</organism>
<proteinExistence type="inferred from homology"/>
<dbReference type="FunFam" id="3.30.1330.40:FF:000001">
    <property type="entry name" value="L-PSP family endoribonuclease"/>
    <property type="match status" value="1"/>
</dbReference>
<dbReference type="Pfam" id="PF01042">
    <property type="entry name" value="Ribonuc_L-PSP"/>
    <property type="match status" value="1"/>
</dbReference>
<dbReference type="GO" id="GO:0019239">
    <property type="term" value="F:deaminase activity"/>
    <property type="evidence" value="ECO:0007669"/>
    <property type="project" value="TreeGrafter"/>
</dbReference>
<dbReference type="AlphaFoldDB" id="A0AAT9G4A3"/>
<reference evidence="3" key="2">
    <citation type="submission" date="2023-10" db="EMBL/GenBank/DDBJ databases">
        <authorList>
            <person name="Koga R."/>
            <person name="Fukatsu T."/>
        </authorList>
    </citation>
    <scope>NUCLEOTIDE SEQUENCE</scope>
    <source>
        <strain evidence="3">Kw-01</strain>
    </source>
</reference>
<dbReference type="SUPFAM" id="SSF55298">
    <property type="entry name" value="YjgF-like"/>
    <property type="match status" value="1"/>
</dbReference>
<dbReference type="EMBL" id="AP028961">
    <property type="protein sequence ID" value="BET44562.1"/>
    <property type="molecule type" value="Genomic_DNA"/>
</dbReference>
<dbReference type="InterPro" id="IPR035959">
    <property type="entry name" value="RutC-like_sf"/>
</dbReference>
<comment type="subunit">
    <text evidence="2">Homotrimer.</text>
</comment>
<name>A0AAT9G4A3_9ENTR</name>
<accession>A0AAT9G4A3</accession>
<evidence type="ECO:0000256" key="1">
    <source>
        <dbReference type="ARBA" id="ARBA00010552"/>
    </source>
</evidence>
<dbReference type="Gene3D" id="3.30.1330.40">
    <property type="entry name" value="RutC-like"/>
    <property type="match status" value="1"/>
</dbReference>
<evidence type="ECO:0000256" key="2">
    <source>
        <dbReference type="ARBA" id="ARBA00011233"/>
    </source>
</evidence>
<dbReference type="NCBIfam" id="TIGR00004">
    <property type="entry name" value="Rid family detoxifying hydrolase"/>
    <property type="match status" value="1"/>
</dbReference>
<sequence>MHKINTALSPNVIGPYSQGIRISNFIFTSAQLPINPNDGLMPSDIINQTTQALYNIKYIVEEGNSHLNKIIKITIFLKNLDDMNDVNTTYKKFFDQNNVIIYPARSCIEVQRLPKNSSIQIEAIAII</sequence>
<dbReference type="PANTHER" id="PTHR11803">
    <property type="entry name" value="2-IMINOBUTANOATE/2-IMINOPROPANOATE DEAMINASE RIDA"/>
    <property type="match status" value="1"/>
</dbReference>
<dbReference type="GO" id="GO:0005829">
    <property type="term" value="C:cytosol"/>
    <property type="evidence" value="ECO:0007669"/>
    <property type="project" value="TreeGrafter"/>
</dbReference>
<protein>
    <submittedName>
        <fullName evidence="3">RidA family protein</fullName>
    </submittedName>
</protein>
<dbReference type="InterPro" id="IPR006056">
    <property type="entry name" value="RidA"/>
</dbReference>
<dbReference type="PANTHER" id="PTHR11803:SF39">
    <property type="entry name" value="2-IMINOBUTANOATE_2-IMINOPROPANOATE DEAMINASE"/>
    <property type="match status" value="1"/>
</dbReference>
<evidence type="ECO:0000313" key="3">
    <source>
        <dbReference type="EMBL" id="BET44562.1"/>
    </source>
</evidence>
<dbReference type="InterPro" id="IPR006175">
    <property type="entry name" value="YjgF/YER057c/UK114"/>
</dbReference>